<dbReference type="PANTHER" id="PTHR43155:SF2">
    <property type="entry name" value="CYCLIC DI-GMP PHOSPHODIESTERASE PA4108"/>
    <property type="match status" value="1"/>
</dbReference>
<dbReference type="Gene3D" id="3.30.70.270">
    <property type="match status" value="1"/>
</dbReference>
<dbReference type="InterPro" id="IPR043128">
    <property type="entry name" value="Rev_trsase/Diguanyl_cyclase"/>
</dbReference>
<dbReference type="InterPro" id="IPR013655">
    <property type="entry name" value="PAS_fold_3"/>
</dbReference>
<dbReference type="InterPro" id="IPR000160">
    <property type="entry name" value="GGDEF_dom"/>
</dbReference>
<dbReference type="InterPro" id="IPR037522">
    <property type="entry name" value="HD_GYP_dom"/>
</dbReference>
<feature type="domain" description="PAC" evidence="1">
    <location>
        <begin position="450"/>
        <end position="500"/>
    </location>
</feature>
<dbReference type="NCBIfam" id="TIGR00254">
    <property type="entry name" value="GGDEF"/>
    <property type="match status" value="1"/>
</dbReference>
<dbReference type="CDD" id="cd00077">
    <property type="entry name" value="HDc"/>
    <property type="match status" value="1"/>
</dbReference>
<dbReference type="InterPro" id="IPR000700">
    <property type="entry name" value="PAS-assoc_C"/>
</dbReference>
<dbReference type="InterPro" id="IPR000014">
    <property type="entry name" value="PAS"/>
</dbReference>
<dbReference type="InterPro" id="IPR003607">
    <property type="entry name" value="HD/PDEase_dom"/>
</dbReference>
<dbReference type="SUPFAM" id="SSF55073">
    <property type="entry name" value="Nucleotide cyclase"/>
    <property type="match status" value="1"/>
</dbReference>
<evidence type="ECO:0000259" key="1">
    <source>
        <dbReference type="PROSITE" id="PS50113"/>
    </source>
</evidence>
<dbReference type="STRING" id="269670.SAMN02982927_02286"/>
<dbReference type="CDD" id="cd00130">
    <property type="entry name" value="PAS"/>
    <property type="match status" value="3"/>
</dbReference>
<feature type="domain" description="HD-GYP" evidence="3">
    <location>
        <begin position="786"/>
        <end position="972"/>
    </location>
</feature>
<dbReference type="NCBIfam" id="TIGR00229">
    <property type="entry name" value="sensory_box"/>
    <property type="match status" value="4"/>
</dbReference>
<gene>
    <name evidence="4" type="ORF">SAMN02982927_02286</name>
</gene>
<dbReference type="SUPFAM" id="SSF109604">
    <property type="entry name" value="HD-domain/PDEase-like"/>
    <property type="match status" value="1"/>
</dbReference>
<dbReference type="PANTHER" id="PTHR43155">
    <property type="entry name" value="CYCLIC DI-GMP PHOSPHODIESTERASE PA4108-RELATED"/>
    <property type="match status" value="1"/>
</dbReference>
<dbReference type="OrthoDB" id="9759607at2"/>
<evidence type="ECO:0000259" key="2">
    <source>
        <dbReference type="PROSITE" id="PS50887"/>
    </source>
</evidence>
<dbReference type="EMBL" id="FOOY01000015">
    <property type="protein sequence ID" value="SFG63297.1"/>
    <property type="molecule type" value="Genomic_DNA"/>
</dbReference>
<dbReference type="InterPro" id="IPR035965">
    <property type="entry name" value="PAS-like_dom_sf"/>
</dbReference>
<proteinExistence type="predicted"/>
<feature type="domain" description="GGDEF" evidence="2">
    <location>
        <begin position="664"/>
        <end position="794"/>
    </location>
</feature>
<dbReference type="AlphaFoldDB" id="A0A1I2TIV2"/>
<accession>A0A1I2TIV2</accession>
<keyword evidence="5" id="KW-1185">Reference proteome</keyword>
<dbReference type="SUPFAM" id="SSF55785">
    <property type="entry name" value="PYP-like sensor domain (PAS domain)"/>
    <property type="match status" value="4"/>
</dbReference>
<sequence length="972" mass="112038">MMTKAYKQMLPVGVAYQELIFDAAGKPCDFVFLQTNTLFNEMIGMKDVPIIGKRYTEIMHGVEYDLVQQFANIALHGGTKLFEITSTIMDHRYKVCAYSFEKNKFWTNVIDMAPDQDSFLELQKIIGLTETNDHALNHVLDHFSLPITIISLDGTILYLNHGAEKLFAVDSSAVNTEAGRFFADPKDIDTFIIRIDSQKVSQGDEVRLKTSGGKRFWSKCDSVRFDYRNSPCILSVHQDITKQKQLEYSAAKSKENYHLLFDNVSEAIVIAQNGYVKMCNHYVREISKYSESYLFSTPFEEIVVPQDRERLMKNHYKQMRGERSGSFSRFRITTADGELRWIAMKSVRIDWEGKPASLNFLNDITEKMHMVAALESSEEKFKFIFENAAEAILIIQDNRIRIANPMTVRYSGYSLTELLTMDISRMIFREDRVRCIQAYQERLRSEAAIGKIEFRVVRRDGSIIWVQAVGAKVAWEGHMAVQYFVNDITDQKKAEQDREASELKYQLIAESASDVIWVYNYTRHCFAYISPAVKSLRNLTPERAEQMTLEETFAPESLHLLRGMVEEKIKMLQEKENGEGSNTFIKEMQQYCADGHLVWTEASIRLRLNNRNEYEVFGVSRNIEERKKSEESIIYLSFHDQLTGLYNRRFYDEELMRLEHLGSSPMTLVLADVNGLKLTNDAFGHQAGDDLLVAISQILREESKEGDIIARVGGDEFVMIWPRNDELQTERRINHIHDRLLSSKSVHHTILSVSFGWAVRKSKKETMTYIFTEAENNMYQHKLFEGNSMRSRTINMITNTLYAKLPSEERHARRVSKLCMEIGQRLGMDANDLNELRTAGLLHDIGKIAIEESLFKKEHLTEAEWSRIRLHPEKGYHILKLSNEFMSISQYILCHHERIDGTGYPLGLKGDQIPLPSRIISIVGAFDAMVADQPYRKKIAQREAIEILKKNAGTQFDPVIVDTFVTEVLVTE</sequence>
<protein>
    <submittedName>
        <fullName evidence="4">PAS domain S-box-containing protein/diguanylate cyclase (GGDEF) domain-containing protein</fullName>
    </submittedName>
</protein>
<evidence type="ECO:0000259" key="3">
    <source>
        <dbReference type="PROSITE" id="PS51832"/>
    </source>
</evidence>
<dbReference type="Proteomes" id="UP000198752">
    <property type="component" value="Unassembled WGS sequence"/>
</dbReference>
<dbReference type="SMART" id="SM00471">
    <property type="entry name" value="HDc"/>
    <property type="match status" value="1"/>
</dbReference>
<dbReference type="PROSITE" id="PS51832">
    <property type="entry name" value="HD_GYP"/>
    <property type="match status" value="1"/>
</dbReference>
<dbReference type="Pfam" id="PF13426">
    <property type="entry name" value="PAS_9"/>
    <property type="match status" value="1"/>
</dbReference>
<dbReference type="InterPro" id="IPR029787">
    <property type="entry name" value="Nucleotide_cyclase"/>
</dbReference>
<dbReference type="CDD" id="cd01949">
    <property type="entry name" value="GGDEF"/>
    <property type="match status" value="1"/>
</dbReference>
<organism evidence="4 5">
    <name type="scientific">Sporolactobacillus nakayamae</name>
    <dbReference type="NCBI Taxonomy" id="269670"/>
    <lineage>
        <taxon>Bacteria</taxon>
        <taxon>Bacillati</taxon>
        <taxon>Bacillota</taxon>
        <taxon>Bacilli</taxon>
        <taxon>Bacillales</taxon>
        <taxon>Sporolactobacillaceae</taxon>
        <taxon>Sporolactobacillus</taxon>
    </lineage>
</organism>
<dbReference type="PROSITE" id="PS50887">
    <property type="entry name" value="GGDEF"/>
    <property type="match status" value="1"/>
</dbReference>
<dbReference type="SMART" id="SM00267">
    <property type="entry name" value="GGDEF"/>
    <property type="match status" value="1"/>
</dbReference>
<evidence type="ECO:0000313" key="4">
    <source>
        <dbReference type="EMBL" id="SFG63297.1"/>
    </source>
</evidence>
<dbReference type="SMART" id="SM00086">
    <property type="entry name" value="PAC"/>
    <property type="match status" value="4"/>
</dbReference>
<reference evidence="5" key="1">
    <citation type="submission" date="2016-10" db="EMBL/GenBank/DDBJ databases">
        <authorList>
            <person name="Varghese N."/>
            <person name="Submissions S."/>
        </authorList>
    </citation>
    <scope>NUCLEOTIDE SEQUENCE [LARGE SCALE GENOMIC DNA]</scope>
    <source>
        <strain evidence="5">ATCC 700379</strain>
    </source>
</reference>
<dbReference type="Gene3D" id="3.30.450.20">
    <property type="entry name" value="PAS domain"/>
    <property type="match status" value="4"/>
</dbReference>
<dbReference type="Pfam" id="PF00990">
    <property type="entry name" value="GGDEF"/>
    <property type="match status" value="1"/>
</dbReference>
<dbReference type="Gene3D" id="1.10.3210.10">
    <property type="entry name" value="Hypothetical protein af1432"/>
    <property type="match status" value="1"/>
</dbReference>
<name>A0A1I2TIV2_9BACL</name>
<dbReference type="SMART" id="SM00091">
    <property type="entry name" value="PAS"/>
    <property type="match status" value="4"/>
</dbReference>
<dbReference type="Pfam" id="PF08447">
    <property type="entry name" value="PAS_3"/>
    <property type="match status" value="2"/>
</dbReference>
<evidence type="ECO:0000313" key="5">
    <source>
        <dbReference type="Proteomes" id="UP000198752"/>
    </source>
</evidence>
<dbReference type="Pfam" id="PF13487">
    <property type="entry name" value="HD_5"/>
    <property type="match status" value="1"/>
</dbReference>
<dbReference type="InterPro" id="IPR001610">
    <property type="entry name" value="PAC"/>
</dbReference>
<dbReference type="PROSITE" id="PS50113">
    <property type="entry name" value="PAC"/>
    <property type="match status" value="1"/>
</dbReference>